<protein>
    <recommendedName>
        <fullName evidence="10">Ion transport domain-containing protein</fullName>
    </recommendedName>
</protein>
<feature type="transmembrane region" description="Helical" evidence="9">
    <location>
        <begin position="1124"/>
        <end position="1146"/>
    </location>
</feature>
<feature type="repeat" description="WD" evidence="7">
    <location>
        <begin position="243"/>
        <end position="275"/>
    </location>
</feature>
<feature type="transmembrane region" description="Helical" evidence="9">
    <location>
        <begin position="1081"/>
        <end position="1103"/>
    </location>
</feature>
<evidence type="ECO:0000256" key="7">
    <source>
        <dbReference type="PROSITE-ProRule" id="PRU00221"/>
    </source>
</evidence>
<feature type="repeat" description="WD" evidence="7">
    <location>
        <begin position="290"/>
        <end position="332"/>
    </location>
</feature>
<evidence type="ECO:0000256" key="3">
    <source>
        <dbReference type="ARBA" id="ARBA00022692"/>
    </source>
</evidence>
<dbReference type="Pfam" id="PF00520">
    <property type="entry name" value="Ion_trans"/>
    <property type="match status" value="1"/>
</dbReference>
<feature type="transmembrane region" description="Helical" evidence="9">
    <location>
        <begin position="1186"/>
        <end position="1209"/>
    </location>
</feature>
<dbReference type="InterPro" id="IPR020472">
    <property type="entry name" value="WD40_PAC1"/>
</dbReference>
<dbReference type="SMART" id="SM00320">
    <property type="entry name" value="WD40"/>
    <property type="match status" value="12"/>
</dbReference>
<proteinExistence type="predicted"/>
<feature type="domain" description="Ion transport" evidence="10">
    <location>
        <begin position="964"/>
        <end position="1223"/>
    </location>
</feature>
<dbReference type="CDD" id="cd00200">
    <property type="entry name" value="WD40"/>
    <property type="match status" value="1"/>
</dbReference>
<evidence type="ECO:0000313" key="11">
    <source>
        <dbReference type="EMBL" id="GMH63457.1"/>
    </source>
</evidence>
<dbReference type="GO" id="GO:0016020">
    <property type="term" value="C:membrane"/>
    <property type="evidence" value="ECO:0007669"/>
    <property type="project" value="UniProtKB-SubCell"/>
</dbReference>
<dbReference type="Pfam" id="PF00400">
    <property type="entry name" value="WD40"/>
    <property type="match status" value="8"/>
</dbReference>
<keyword evidence="12" id="KW-1185">Reference proteome</keyword>
<evidence type="ECO:0000256" key="6">
    <source>
        <dbReference type="ARBA" id="ARBA00023136"/>
    </source>
</evidence>
<name>A0A9W7A5V6_9STRA</name>
<dbReference type="InterPro" id="IPR019775">
    <property type="entry name" value="WD40_repeat_CS"/>
</dbReference>
<feature type="repeat" description="WD" evidence="7">
    <location>
        <begin position="636"/>
        <end position="665"/>
    </location>
</feature>
<keyword evidence="3 9" id="KW-0812">Transmembrane</keyword>
<feature type="coiled-coil region" evidence="8">
    <location>
        <begin position="1314"/>
        <end position="1341"/>
    </location>
</feature>
<feature type="repeat" description="WD" evidence="7">
    <location>
        <begin position="509"/>
        <end position="550"/>
    </location>
</feature>
<dbReference type="PROSITE" id="PS50082">
    <property type="entry name" value="WD_REPEATS_2"/>
    <property type="match status" value="8"/>
</dbReference>
<organism evidence="11 12">
    <name type="scientific">Triparma strigata</name>
    <dbReference type="NCBI Taxonomy" id="1606541"/>
    <lineage>
        <taxon>Eukaryota</taxon>
        <taxon>Sar</taxon>
        <taxon>Stramenopiles</taxon>
        <taxon>Ochrophyta</taxon>
        <taxon>Bolidophyceae</taxon>
        <taxon>Parmales</taxon>
        <taxon>Triparmaceae</taxon>
        <taxon>Triparma</taxon>
    </lineage>
</organism>
<evidence type="ECO:0000256" key="2">
    <source>
        <dbReference type="ARBA" id="ARBA00022574"/>
    </source>
</evidence>
<feature type="transmembrane region" description="Helical" evidence="9">
    <location>
        <begin position="1043"/>
        <end position="1061"/>
    </location>
</feature>
<dbReference type="InterPro" id="IPR011047">
    <property type="entry name" value="Quinoprotein_ADH-like_sf"/>
</dbReference>
<evidence type="ECO:0000256" key="9">
    <source>
        <dbReference type="SAM" id="Phobius"/>
    </source>
</evidence>
<dbReference type="SUPFAM" id="SSF81324">
    <property type="entry name" value="Voltage-gated potassium channels"/>
    <property type="match status" value="1"/>
</dbReference>
<feature type="repeat" description="WD" evidence="7">
    <location>
        <begin position="333"/>
        <end position="365"/>
    </location>
</feature>
<dbReference type="InterPro" id="IPR015943">
    <property type="entry name" value="WD40/YVTN_repeat-like_dom_sf"/>
</dbReference>
<dbReference type="PANTHER" id="PTHR19848">
    <property type="entry name" value="WD40 REPEAT PROTEIN"/>
    <property type="match status" value="1"/>
</dbReference>
<evidence type="ECO:0000313" key="12">
    <source>
        <dbReference type="Proteomes" id="UP001165085"/>
    </source>
</evidence>
<dbReference type="SUPFAM" id="SSF50998">
    <property type="entry name" value="Quinoprotein alcohol dehydrogenase-like"/>
    <property type="match status" value="2"/>
</dbReference>
<dbReference type="InterPro" id="IPR005821">
    <property type="entry name" value="Ion_trans_dom"/>
</dbReference>
<dbReference type="Proteomes" id="UP001165085">
    <property type="component" value="Unassembled WGS sequence"/>
</dbReference>
<evidence type="ECO:0000259" key="10">
    <source>
        <dbReference type="Pfam" id="PF00520"/>
    </source>
</evidence>
<dbReference type="PROSITE" id="PS50294">
    <property type="entry name" value="WD_REPEATS_REGION"/>
    <property type="match status" value="7"/>
</dbReference>
<dbReference type="SMART" id="SM00564">
    <property type="entry name" value="PQQ"/>
    <property type="match status" value="3"/>
</dbReference>
<dbReference type="OrthoDB" id="1068471at2759"/>
<keyword evidence="4" id="KW-0677">Repeat</keyword>
<feature type="transmembrane region" description="Helical" evidence="9">
    <location>
        <begin position="1005"/>
        <end position="1023"/>
    </location>
</feature>
<evidence type="ECO:0000256" key="1">
    <source>
        <dbReference type="ARBA" id="ARBA00004141"/>
    </source>
</evidence>
<keyword evidence="5 9" id="KW-1133">Transmembrane helix</keyword>
<feature type="repeat" description="WD" evidence="7">
    <location>
        <begin position="593"/>
        <end position="634"/>
    </location>
</feature>
<dbReference type="PRINTS" id="PR00320">
    <property type="entry name" value="GPROTEINBRPT"/>
</dbReference>
<dbReference type="PANTHER" id="PTHR19848:SF8">
    <property type="entry name" value="F-BOX AND WD REPEAT DOMAIN CONTAINING 7"/>
    <property type="match status" value="1"/>
</dbReference>
<gene>
    <name evidence="11" type="ORF">TrST_g1636</name>
</gene>
<keyword evidence="6 9" id="KW-0472">Membrane</keyword>
<comment type="subcellular location">
    <subcellularLocation>
        <location evidence="1">Membrane</location>
        <topology evidence="1">Multi-pass membrane protein</topology>
    </subcellularLocation>
</comment>
<dbReference type="Gene3D" id="2.130.10.10">
    <property type="entry name" value="YVTN repeat-like/Quinoprotein amine dehydrogenase"/>
    <property type="match status" value="5"/>
</dbReference>
<dbReference type="PROSITE" id="PS00678">
    <property type="entry name" value="WD_REPEATS_1"/>
    <property type="match status" value="4"/>
</dbReference>
<accession>A0A9W7A5V6</accession>
<dbReference type="EMBL" id="BRXY01000084">
    <property type="protein sequence ID" value="GMH63457.1"/>
    <property type="molecule type" value="Genomic_DNA"/>
</dbReference>
<dbReference type="GO" id="GO:0005216">
    <property type="term" value="F:monoatomic ion channel activity"/>
    <property type="evidence" value="ECO:0007669"/>
    <property type="project" value="InterPro"/>
</dbReference>
<feature type="repeat" description="WD" evidence="7">
    <location>
        <begin position="376"/>
        <end position="417"/>
    </location>
</feature>
<keyword evidence="2 7" id="KW-0853">WD repeat</keyword>
<feature type="repeat" description="WD" evidence="7">
    <location>
        <begin position="551"/>
        <end position="592"/>
    </location>
</feature>
<dbReference type="InterPro" id="IPR001680">
    <property type="entry name" value="WD40_rpt"/>
</dbReference>
<comment type="caution">
    <text evidence="11">The sequence shown here is derived from an EMBL/GenBank/DDBJ whole genome shotgun (WGS) entry which is preliminary data.</text>
</comment>
<reference evidence="12" key="1">
    <citation type="journal article" date="2023" name="Commun. Biol.">
        <title>Genome analysis of Parmales, the sister group of diatoms, reveals the evolutionary specialization of diatoms from phago-mixotrophs to photoautotrophs.</title>
        <authorList>
            <person name="Ban H."/>
            <person name="Sato S."/>
            <person name="Yoshikawa S."/>
            <person name="Yamada K."/>
            <person name="Nakamura Y."/>
            <person name="Ichinomiya M."/>
            <person name="Sato N."/>
            <person name="Blanc-Mathieu R."/>
            <person name="Endo H."/>
            <person name="Kuwata A."/>
            <person name="Ogata H."/>
        </authorList>
    </citation>
    <scope>NUCLEOTIDE SEQUENCE [LARGE SCALE GENOMIC DNA]</scope>
    <source>
        <strain evidence="12">NIES 3701</strain>
    </source>
</reference>
<keyword evidence="8" id="KW-0175">Coiled coil</keyword>
<evidence type="ECO:0000256" key="5">
    <source>
        <dbReference type="ARBA" id="ARBA00022989"/>
    </source>
</evidence>
<evidence type="ECO:0000256" key="4">
    <source>
        <dbReference type="ARBA" id="ARBA00022737"/>
    </source>
</evidence>
<dbReference type="InterPro" id="IPR018391">
    <property type="entry name" value="PQQ_b-propeller_rpt"/>
</dbReference>
<sequence length="1371" mass="151468">MSELQMSLSSSVRNPLNSTKHVIGRRISTAQTVDWDAIYFEQILYKSEVNLKTGKASAIWSGGVSYDGRFIVAGSHNGLFARDMLDGQDGLTKKVAGIDELGGGVTALAFDPDKGKSVVYLGSSKGKIVKIDLQKGSLVWEFGDFEQGASMRISSLALSKDSETLVSIYPNNENAQASIWSLPKVGKPVKVKDLDVKAPSTGTCAMTPHSRDSGRVNYMCFNSNSLIHVHLLVPPYNKVAQIGDPKEGAINCLSFSRDGCKLFSGSWDHIIKIWDTSFDNPLEWNLKRTLVGHTDGVLCLSESPCGNYLASGGARDPTVRVWDVETGAELRVIKAHEDQVNQVKFSSGGMIVSTSTDGSAKLWNLAPRGNNAVYLGSAEDNAVLSIAVSKDGKTLVSGGRDKKVHVLDARTGKLRTSISGSKQKLFFMAVSGDGSLAISGSLTGKGSLEPSVRIWSLKNGEEKELKGVKAGDVITGITMAPDGMSFFASGLHGTLKQFGIETGELIMEFEHHSVFVRICAVTSDSKRIVSGADDGSIFSWDTETGKKIRTFEGHTSAVESVVLTPNDRNVVSGSGNGSAKLWDIDTGNHLHIFVGHTSSVESVAIHPSGEFLATGSKDKTWKLWSLQTKELLYTSHDSHTEWVNAVVFSPDGNYLISGSKDGTIKWTYVTGRFDHTTPFVHKMFLNELKGNRDIDWSASETMTALLEEPRAIVEPNYTSGRNLIHVAVSEASSWFLSRVLVVGGRTENAAAEGKMDLAERQKLAFFALMMKDSESKTPLAIALEMKSSSVVREIFMCLRVLFSQEYSVPFTKTNGAQEMHLQEHFAVSDICHALKTTPDLALSFIADLSLVNCGDREVSGEVKKIDFLNIGVDRLVSGSSTRAPHGYWKSVIEKMDDQDGINGDPVTAKICPFKGIASRDSEFLKSLVSASQTTRMLRAFESEVVMSVIDHKWNAYVRKMFHRHMYLDVAMVFCMTADALVFRAVHTEEHPSFKLSLIDHEVLVVLDYVLVAATICLWAFFACHEFRQYRNSEGILDHIKDRWNALDCISLFSIFAAYGLRMAEGLLGSARIIQGDGLESYTMSTIATSIALPFAYLNTLYYMQGFDRSSGELVRMIIGIIRGVRGFIFILGICLLGFAAGFFVLFEQNSNFNDISHDSPALSLLYSWQVMLNGFTVNEVDGSANYFVTALLFMFFTYFINIVMLNLLIAIMGDIFDRIQENAKAEFMFARANIILEFEALVSDSHKRNEEWFPTWLQVLVPTLENEEIEASNWTGRVRSIKKSISSVREEIWEENQQLKKWLEASERKRTKETQRLVKRLDQSEKEKDEVLLEVKEVKDMLTHLVSVTSMLASAKVAEMEGGSKKGGDDD</sequence>
<evidence type="ECO:0000256" key="8">
    <source>
        <dbReference type="SAM" id="Coils"/>
    </source>
</evidence>